<evidence type="ECO:0000256" key="2">
    <source>
        <dbReference type="ARBA" id="ARBA00023117"/>
    </source>
</evidence>
<dbReference type="InterPro" id="IPR036427">
    <property type="entry name" value="Bromodomain-like_sf"/>
</dbReference>
<gene>
    <name evidence="7" type="ORF">HPBE_LOCUS25460</name>
</gene>
<dbReference type="SUPFAM" id="SSF47370">
    <property type="entry name" value="Bromodomain"/>
    <property type="match status" value="1"/>
</dbReference>
<evidence type="ECO:0000259" key="5">
    <source>
        <dbReference type="PROSITE" id="PS50014"/>
    </source>
</evidence>
<dbReference type="Proteomes" id="UP000050761">
    <property type="component" value="Unassembled WGS sequence"/>
</dbReference>
<name>A0A183GRZ1_HELPZ</name>
<organism evidence="8 9">
    <name type="scientific">Heligmosomoides polygyrus</name>
    <name type="common">Parasitic roundworm</name>
    <dbReference type="NCBI Taxonomy" id="6339"/>
    <lineage>
        <taxon>Eukaryota</taxon>
        <taxon>Metazoa</taxon>
        <taxon>Ecdysozoa</taxon>
        <taxon>Nematoda</taxon>
        <taxon>Chromadorea</taxon>
        <taxon>Rhabditida</taxon>
        <taxon>Rhabditina</taxon>
        <taxon>Rhabditomorpha</taxon>
        <taxon>Strongyloidea</taxon>
        <taxon>Heligmosomidae</taxon>
        <taxon>Heligmosomoides</taxon>
    </lineage>
</organism>
<keyword evidence="8" id="KW-1185">Reference proteome</keyword>
<accession>A0A3P8DJ33</accession>
<dbReference type="GO" id="GO:0005634">
    <property type="term" value="C:nucleus"/>
    <property type="evidence" value="ECO:0007669"/>
    <property type="project" value="UniProtKB-SubCell"/>
</dbReference>
<evidence type="ECO:0000256" key="3">
    <source>
        <dbReference type="ARBA" id="ARBA00023242"/>
    </source>
</evidence>
<evidence type="ECO:0000313" key="7">
    <source>
        <dbReference type="EMBL" id="VDP51472.1"/>
    </source>
</evidence>
<feature type="domain" description="Bromo" evidence="5">
    <location>
        <begin position="289"/>
        <end position="330"/>
    </location>
</feature>
<dbReference type="PROSITE" id="PS50982">
    <property type="entry name" value="MBD"/>
    <property type="match status" value="1"/>
</dbReference>
<dbReference type="InterPro" id="IPR016177">
    <property type="entry name" value="DNA-bd_dom_sf"/>
</dbReference>
<evidence type="ECO:0000313" key="9">
    <source>
        <dbReference type="WBParaSite" id="HPBE_0002546101-mRNA-1"/>
    </source>
</evidence>
<evidence type="ECO:0000313" key="8">
    <source>
        <dbReference type="Proteomes" id="UP000050761"/>
    </source>
</evidence>
<dbReference type="AlphaFoldDB" id="A0A183GRZ1"/>
<dbReference type="WBParaSite" id="HPBE_0002546101-mRNA-1">
    <property type="protein sequence ID" value="HPBE_0002546101-mRNA-1"/>
    <property type="gene ID" value="HPBE_0002546101"/>
</dbReference>
<comment type="subcellular location">
    <subcellularLocation>
        <location evidence="1">Nucleus</location>
    </subcellularLocation>
</comment>
<keyword evidence="3" id="KW-0539">Nucleus</keyword>
<sequence>MLANTEKLVSAMVMTMTMTMTTTTNILQKPQQPDYCQVTDSWRRQTCIRSIAASGVRGDVVYYAPCGKKLSTYAEVLRYLMKNPCTTITRDNFSFSSKLIVGEFLMPKEVESGEKKVSEEAVAEEVNRLVSLKPQPRNVELDKVGKEIGWKEVTELNRNAVHRQLDELNGKISSARIAIKGAASGFMKPGTGNGSMEELRQRIITCERRVNRNFLRPSFFVGKCYHFFHLECVPDATYDPSVDFLCRGCDPKNRDAKRPLKRKADAPPPLVFPTDMNNDLCRAMLDELECQPGVGPFLEPVDLDLVPGYREAIANPIDMASIRNRIEAQW</sequence>
<dbReference type="Pfam" id="PF00439">
    <property type="entry name" value="Bromodomain"/>
    <property type="match status" value="1"/>
</dbReference>
<dbReference type="InterPro" id="IPR001739">
    <property type="entry name" value="Methyl_CpG_DNA-bd"/>
</dbReference>
<feature type="domain" description="MBD" evidence="6">
    <location>
        <begin position="28"/>
        <end position="100"/>
    </location>
</feature>
<dbReference type="GO" id="GO:0003677">
    <property type="term" value="F:DNA binding"/>
    <property type="evidence" value="ECO:0007669"/>
    <property type="project" value="InterPro"/>
</dbReference>
<dbReference type="Gene3D" id="3.30.890.10">
    <property type="entry name" value="Methyl-cpg-binding Protein 2, Chain A"/>
    <property type="match status" value="1"/>
</dbReference>
<evidence type="ECO:0000256" key="1">
    <source>
        <dbReference type="ARBA" id="ARBA00004123"/>
    </source>
</evidence>
<dbReference type="PANTHER" id="PTHR45915:SF2">
    <property type="entry name" value="TOUTATIS, ISOFORM E"/>
    <property type="match status" value="1"/>
</dbReference>
<dbReference type="PANTHER" id="PTHR45915">
    <property type="entry name" value="TRANSCRIPTION INTERMEDIARY FACTOR"/>
    <property type="match status" value="1"/>
</dbReference>
<dbReference type="Gene3D" id="1.20.920.10">
    <property type="entry name" value="Bromodomain-like"/>
    <property type="match status" value="1"/>
</dbReference>
<dbReference type="PROSITE" id="PS50014">
    <property type="entry name" value="BROMODOMAIN_2"/>
    <property type="match status" value="1"/>
</dbReference>
<protein>
    <submittedName>
        <fullName evidence="9">MBD domain-containing protein</fullName>
    </submittedName>
</protein>
<evidence type="ECO:0000259" key="6">
    <source>
        <dbReference type="PROSITE" id="PS50982"/>
    </source>
</evidence>
<dbReference type="OrthoDB" id="784962at2759"/>
<evidence type="ECO:0000256" key="4">
    <source>
        <dbReference type="PROSITE-ProRule" id="PRU00035"/>
    </source>
</evidence>
<dbReference type="InterPro" id="IPR001487">
    <property type="entry name" value="Bromodomain"/>
</dbReference>
<reference evidence="9" key="2">
    <citation type="submission" date="2019-09" db="UniProtKB">
        <authorList>
            <consortium name="WormBaseParasite"/>
        </authorList>
    </citation>
    <scope>IDENTIFICATION</scope>
</reference>
<proteinExistence type="predicted"/>
<reference evidence="7 8" key="1">
    <citation type="submission" date="2018-11" db="EMBL/GenBank/DDBJ databases">
        <authorList>
            <consortium name="Pathogen Informatics"/>
        </authorList>
    </citation>
    <scope>NUCLEOTIDE SEQUENCE [LARGE SCALE GENOMIC DNA]</scope>
</reference>
<accession>A0A183GRZ1</accession>
<dbReference type="EMBL" id="UZAH01037956">
    <property type="protein sequence ID" value="VDP51472.1"/>
    <property type="molecule type" value="Genomic_DNA"/>
</dbReference>
<dbReference type="SUPFAM" id="SSF54171">
    <property type="entry name" value="DNA-binding domain"/>
    <property type="match status" value="1"/>
</dbReference>
<dbReference type="Pfam" id="PF01429">
    <property type="entry name" value="MBD"/>
    <property type="match status" value="1"/>
</dbReference>
<dbReference type="SMART" id="SM00391">
    <property type="entry name" value="MBD"/>
    <property type="match status" value="1"/>
</dbReference>
<keyword evidence="2 4" id="KW-0103">Bromodomain</keyword>
<dbReference type="GO" id="GO:0000785">
    <property type="term" value="C:chromatin"/>
    <property type="evidence" value="ECO:0007669"/>
    <property type="project" value="TreeGrafter"/>
</dbReference>